<evidence type="ECO:0000313" key="2">
    <source>
        <dbReference type="EMBL" id="MBB2155715.1"/>
    </source>
</evidence>
<dbReference type="Proteomes" id="UP000550787">
    <property type="component" value="Unassembled WGS sequence"/>
</dbReference>
<feature type="transmembrane region" description="Helical" evidence="1">
    <location>
        <begin position="34"/>
        <end position="58"/>
    </location>
</feature>
<reference evidence="2 3" key="1">
    <citation type="submission" date="2020-04" db="EMBL/GenBank/DDBJ databases">
        <title>Description of novel Gluconacetobacter.</title>
        <authorList>
            <person name="Sombolestani A."/>
        </authorList>
    </citation>
    <scope>NUCLEOTIDE SEQUENCE [LARGE SCALE GENOMIC DNA]</scope>
    <source>
        <strain evidence="2 3">LMG 7603</strain>
    </source>
</reference>
<sequence length="495" mass="53122">MSVPLFGLIVFPLCFLLWLRPARMLEVLLLAGAFPAAAALVLGGGGVQPVLVPTLGFISYAMLQRMLGARYPGDRAARALYMPFVLTAAWAVLGSVILPRVFMNSVLVWPQRNDSTAQQVLLAPSFGNITQDIYLMVNVMLTVLAAGFLTRADIRIDRLYRAYLFSGWVVCILCFWQLAHRLAGVPFPSAFLYSNPGWVIFDGQMAGSVPRINGSFTEPSACGAYLSGILYSTIWAGLQGYRLRMLRALIPVAAVALLTTTSTTGFATMAVGFLILPAAALATGSIRLFGRVGRFLAIGAAIAGFGSLVLITIEPRLLPAMELVFQSTADKQDSESYQERSMADRDALAVVPQTFGLGSGWGSNRASSLIPSLLSTIGVVGVAGMLIFDVRLVRSAMQARRLVPICPERLMIDGGLAALAGRMVAAIMSGPTIGFPDFYLMMAMVIAAVARIRVWAAENRWPYETQGRPDIPSTPVWPHVPGPVALSQMVGSSVA</sequence>
<evidence type="ECO:0000256" key="1">
    <source>
        <dbReference type="SAM" id="Phobius"/>
    </source>
</evidence>
<feature type="transmembrane region" description="Helical" evidence="1">
    <location>
        <begin position="162"/>
        <end position="179"/>
    </location>
</feature>
<organism evidence="2 3">
    <name type="scientific">Gluconacetobacter diazotrophicus</name>
    <name type="common">Acetobacter diazotrophicus</name>
    <dbReference type="NCBI Taxonomy" id="33996"/>
    <lineage>
        <taxon>Bacteria</taxon>
        <taxon>Pseudomonadati</taxon>
        <taxon>Pseudomonadota</taxon>
        <taxon>Alphaproteobacteria</taxon>
        <taxon>Acetobacterales</taxon>
        <taxon>Acetobacteraceae</taxon>
        <taxon>Gluconacetobacter</taxon>
    </lineage>
</organism>
<keyword evidence="1" id="KW-0812">Transmembrane</keyword>
<protein>
    <recommendedName>
        <fullName evidence="4">O-antigen polymerase</fullName>
    </recommendedName>
</protein>
<gene>
    <name evidence="2" type="ORF">HLH33_05235</name>
</gene>
<comment type="caution">
    <text evidence="2">The sequence shown here is derived from an EMBL/GenBank/DDBJ whole genome shotgun (WGS) entry which is preliminary data.</text>
</comment>
<proteinExistence type="predicted"/>
<feature type="transmembrane region" description="Helical" evidence="1">
    <location>
        <begin position="438"/>
        <end position="456"/>
    </location>
</feature>
<feature type="transmembrane region" description="Helical" evidence="1">
    <location>
        <begin position="293"/>
        <end position="313"/>
    </location>
</feature>
<feature type="transmembrane region" description="Helical" evidence="1">
    <location>
        <begin position="248"/>
        <end position="281"/>
    </location>
</feature>
<feature type="transmembrane region" description="Helical" evidence="1">
    <location>
        <begin position="133"/>
        <end position="150"/>
    </location>
</feature>
<accession>A0A7W4FDG9</accession>
<evidence type="ECO:0000313" key="3">
    <source>
        <dbReference type="Proteomes" id="UP000550787"/>
    </source>
</evidence>
<feature type="transmembrane region" description="Helical" evidence="1">
    <location>
        <begin position="79"/>
        <end position="102"/>
    </location>
</feature>
<feature type="transmembrane region" description="Helical" evidence="1">
    <location>
        <begin position="369"/>
        <end position="390"/>
    </location>
</feature>
<keyword evidence="1" id="KW-1133">Transmembrane helix</keyword>
<dbReference type="AlphaFoldDB" id="A0A7W4FDG9"/>
<dbReference type="OMA" id="WPIAVAS"/>
<keyword evidence="1" id="KW-0472">Membrane</keyword>
<feature type="transmembrane region" description="Helical" evidence="1">
    <location>
        <begin position="410"/>
        <end position="432"/>
    </location>
</feature>
<dbReference type="EMBL" id="JABEQG010000006">
    <property type="protein sequence ID" value="MBB2155715.1"/>
    <property type="molecule type" value="Genomic_DNA"/>
</dbReference>
<name>A0A7W4FDG9_GLUDI</name>
<dbReference type="RefSeq" id="WP_012226496.1">
    <property type="nucleotide sequence ID" value="NZ_JABEQG010000006.1"/>
</dbReference>
<evidence type="ECO:0008006" key="4">
    <source>
        <dbReference type="Google" id="ProtNLM"/>
    </source>
</evidence>